<gene>
    <name evidence="2" type="ORF">CR513_22350</name>
</gene>
<feature type="non-terminal residue" evidence="2">
    <location>
        <position position="1"/>
    </location>
</feature>
<dbReference type="Proteomes" id="UP000257109">
    <property type="component" value="Unassembled WGS sequence"/>
</dbReference>
<feature type="region of interest" description="Disordered" evidence="1">
    <location>
        <begin position="79"/>
        <end position="98"/>
    </location>
</feature>
<name>A0A371GX65_MUCPR</name>
<evidence type="ECO:0000256" key="1">
    <source>
        <dbReference type="SAM" id="MobiDB-lite"/>
    </source>
</evidence>
<protein>
    <recommendedName>
        <fullName evidence="4">Mitochondrial protein</fullName>
    </recommendedName>
</protein>
<evidence type="ECO:0000313" key="3">
    <source>
        <dbReference type="Proteomes" id="UP000257109"/>
    </source>
</evidence>
<reference evidence="2" key="1">
    <citation type="submission" date="2018-05" db="EMBL/GenBank/DDBJ databases">
        <title>Draft genome of Mucuna pruriens seed.</title>
        <authorList>
            <person name="Nnadi N.E."/>
            <person name="Vos R."/>
            <person name="Hasami M.H."/>
            <person name="Devisetty U.K."/>
            <person name="Aguiy J.C."/>
        </authorList>
    </citation>
    <scope>NUCLEOTIDE SEQUENCE [LARGE SCALE GENOMIC DNA]</scope>
    <source>
        <strain evidence="2">JCA_2017</strain>
    </source>
</reference>
<dbReference type="EMBL" id="QJKJ01004190">
    <property type="protein sequence ID" value="RDX95160.1"/>
    <property type="molecule type" value="Genomic_DNA"/>
</dbReference>
<organism evidence="2 3">
    <name type="scientific">Mucuna pruriens</name>
    <name type="common">Velvet bean</name>
    <name type="synonym">Dolichos pruriens</name>
    <dbReference type="NCBI Taxonomy" id="157652"/>
    <lineage>
        <taxon>Eukaryota</taxon>
        <taxon>Viridiplantae</taxon>
        <taxon>Streptophyta</taxon>
        <taxon>Embryophyta</taxon>
        <taxon>Tracheophyta</taxon>
        <taxon>Spermatophyta</taxon>
        <taxon>Magnoliopsida</taxon>
        <taxon>eudicotyledons</taxon>
        <taxon>Gunneridae</taxon>
        <taxon>Pentapetalae</taxon>
        <taxon>rosids</taxon>
        <taxon>fabids</taxon>
        <taxon>Fabales</taxon>
        <taxon>Fabaceae</taxon>
        <taxon>Papilionoideae</taxon>
        <taxon>50 kb inversion clade</taxon>
        <taxon>NPAAA clade</taxon>
        <taxon>indigoferoid/millettioid clade</taxon>
        <taxon>Phaseoleae</taxon>
        <taxon>Mucuna</taxon>
    </lineage>
</organism>
<evidence type="ECO:0000313" key="2">
    <source>
        <dbReference type="EMBL" id="RDX95160.1"/>
    </source>
</evidence>
<dbReference type="OrthoDB" id="128382at2759"/>
<comment type="caution">
    <text evidence="2">The sequence shown here is derived from an EMBL/GenBank/DDBJ whole genome shotgun (WGS) entry which is preliminary data.</text>
</comment>
<keyword evidence="3" id="KW-1185">Reference proteome</keyword>
<accession>A0A371GX65</accession>
<feature type="compositionally biased region" description="Basic and acidic residues" evidence="1">
    <location>
        <begin position="79"/>
        <end position="92"/>
    </location>
</feature>
<proteinExistence type="predicted"/>
<evidence type="ECO:0008006" key="4">
    <source>
        <dbReference type="Google" id="ProtNLM"/>
    </source>
</evidence>
<sequence>MDTLMIDATLSMDSQTKLPMLATHFEMKESGKLKYFFGIVVAYSKKGILISQRKYVLDLLTETRKLGCKTTRVAIEQNHKIGSEESPPIEKSRYKKLA</sequence>
<dbReference type="AlphaFoldDB" id="A0A371GX65"/>